<feature type="transmembrane region" description="Helical" evidence="6">
    <location>
        <begin position="323"/>
        <end position="341"/>
    </location>
</feature>
<gene>
    <name evidence="7" type="primary">ZRT3_6</name>
    <name evidence="7" type="ORF">FOZ62_024884</name>
</gene>
<accession>A0A7J6TKT2</accession>
<dbReference type="PANTHER" id="PTHR11040:SF205">
    <property type="entry name" value="ZINC TRANSPORTER ZUPT"/>
    <property type="match status" value="1"/>
</dbReference>
<evidence type="ECO:0000256" key="5">
    <source>
        <dbReference type="SAM" id="MobiDB-lite"/>
    </source>
</evidence>
<dbReference type="AlphaFoldDB" id="A0A7J6TKT2"/>
<evidence type="ECO:0000256" key="6">
    <source>
        <dbReference type="SAM" id="Phobius"/>
    </source>
</evidence>
<proteinExistence type="predicted"/>
<dbReference type="Proteomes" id="UP000574390">
    <property type="component" value="Unassembled WGS sequence"/>
</dbReference>
<dbReference type="EMBL" id="JABANM010006445">
    <property type="protein sequence ID" value="KAF4745919.1"/>
    <property type="molecule type" value="Genomic_DNA"/>
</dbReference>
<evidence type="ECO:0000256" key="1">
    <source>
        <dbReference type="ARBA" id="ARBA00004141"/>
    </source>
</evidence>
<feature type="transmembrane region" description="Helical" evidence="6">
    <location>
        <begin position="599"/>
        <end position="619"/>
    </location>
</feature>
<evidence type="ECO:0000313" key="8">
    <source>
        <dbReference type="Proteomes" id="UP000574390"/>
    </source>
</evidence>
<keyword evidence="3 6" id="KW-1133">Transmembrane helix</keyword>
<dbReference type="GO" id="GO:0005385">
    <property type="term" value="F:zinc ion transmembrane transporter activity"/>
    <property type="evidence" value="ECO:0007669"/>
    <property type="project" value="TreeGrafter"/>
</dbReference>
<evidence type="ECO:0000256" key="3">
    <source>
        <dbReference type="ARBA" id="ARBA00022989"/>
    </source>
</evidence>
<feature type="transmembrane region" description="Helical" evidence="6">
    <location>
        <begin position="537"/>
        <end position="560"/>
    </location>
</feature>
<protein>
    <submittedName>
        <fullName evidence="7">Zinc transporter</fullName>
    </submittedName>
</protein>
<comment type="subcellular location">
    <subcellularLocation>
        <location evidence="1">Membrane</location>
        <topology evidence="1">Multi-pass membrane protein</topology>
    </subcellularLocation>
</comment>
<feature type="transmembrane region" description="Helical" evidence="6">
    <location>
        <begin position="223"/>
        <end position="243"/>
    </location>
</feature>
<dbReference type="GO" id="GO:0016020">
    <property type="term" value="C:membrane"/>
    <property type="evidence" value="ECO:0007669"/>
    <property type="project" value="UniProtKB-SubCell"/>
</dbReference>
<feature type="transmembrane region" description="Helical" evidence="6">
    <location>
        <begin position="292"/>
        <end position="316"/>
    </location>
</feature>
<feature type="transmembrane region" description="Helical" evidence="6">
    <location>
        <begin position="361"/>
        <end position="384"/>
    </location>
</feature>
<name>A0A7J6TKT2_PEROL</name>
<dbReference type="InterPro" id="IPR003689">
    <property type="entry name" value="ZIP"/>
</dbReference>
<reference evidence="7 8" key="1">
    <citation type="submission" date="2020-04" db="EMBL/GenBank/DDBJ databases">
        <title>Perkinsus olseni comparative genomics.</title>
        <authorList>
            <person name="Bogema D.R."/>
        </authorList>
    </citation>
    <scope>NUCLEOTIDE SEQUENCE [LARGE SCALE GENOMIC DNA]</scope>
    <source>
        <strain evidence="7">ATCC PRA-205</strain>
    </source>
</reference>
<dbReference type="PANTHER" id="PTHR11040">
    <property type="entry name" value="ZINC/IRON TRANSPORTER"/>
    <property type="match status" value="1"/>
</dbReference>
<feature type="transmembrane region" description="Helical" evidence="6">
    <location>
        <begin position="155"/>
        <end position="178"/>
    </location>
</feature>
<feature type="region of interest" description="Disordered" evidence="5">
    <location>
        <begin position="48"/>
        <end position="81"/>
    </location>
</feature>
<feature type="transmembrane region" description="Helical" evidence="6">
    <location>
        <begin position="184"/>
        <end position="202"/>
    </location>
</feature>
<sequence length="621" mass="65059">VADVLTQLWMSRKKSKASENREVMPTGEDDDPHGLATAAIAVQELTTGAEPVPATDETRVEGGLSTSSSTRSFESQDELPRPRIHSKTELLGTALFTAGAVCLHNFPEGIVTFVGTLEDPSVGVSLATAIAVHNIPEGIAVASPVLKATGSKKQALFWTLISALAEPLGGILAWLILGDIINDITIAVMFALTAGVMAYIAIIKLQFSASHFDPTNRWAGGGFLLGTAVMAVSLVLFRLSVALSPRTNMASGDVAPLDEAFRVMFLTKSSLMSRKCSQFLCGPTMVSFDTNVGLAIGLTSAAGFATVIGGGLACLCDPNNHSLLAGCLAIAAGVMVYVSFIEIFPKAMELFNESGTFNADHAFMMTTLFYFVGNGICLGADILIKLWMSRKERKASRTSEHARTAEDDDACGLATETIAVPELAVGTEPAPAESGPILEGGLSPTSAAFVTTRNAESQEEASEPHVHTKTGLLSTALFTAGAVALHNFPEGIVTFLATLEDPAVGVSLAIAIAVHNIPEGIAIATPVLKATGSKKKALLWTFIAALAEPLGGILAWLILGDIINDITIAVMFALIAGVMAYIAIIKLQFSASQFDPTNHWAGGGFLLGTAVMALSLVLFRI</sequence>
<evidence type="ECO:0000256" key="4">
    <source>
        <dbReference type="ARBA" id="ARBA00023136"/>
    </source>
</evidence>
<dbReference type="Pfam" id="PF02535">
    <property type="entry name" value="Zip"/>
    <property type="match status" value="2"/>
</dbReference>
<feature type="transmembrane region" description="Helical" evidence="6">
    <location>
        <begin position="566"/>
        <end position="587"/>
    </location>
</feature>
<evidence type="ECO:0000256" key="2">
    <source>
        <dbReference type="ARBA" id="ARBA00022692"/>
    </source>
</evidence>
<feature type="region of interest" description="Disordered" evidence="5">
    <location>
        <begin position="12"/>
        <end position="33"/>
    </location>
</feature>
<keyword evidence="4 6" id="KW-0472">Membrane</keyword>
<keyword evidence="2 6" id="KW-0812">Transmembrane</keyword>
<feature type="non-terminal residue" evidence="7">
    <location>
        <position position="1"/>
    </location>
</feature>
<organism evidence="7 8">
    <name type="scientific">Perkinsus olseni</name>
    <name type="common">Perkinsus atlanticus</name>
    <dbReference type="NCBI Taxonomy" id="32597"/>
    <lineage>
        <taxon>Eukaryota</taxon>
        <taxon>Sar</taxon>
        <taxon>Alveolata</taxon>
        <taxon>Perkinsozoa</taxon>
        <taxon>Perkinsea</taxon>
        <taxon>Perkinsida</taxon>
        <taxon>Perkinsidae</taxon>
        <taxon>Perkinsus</taxon>
    </lineage>
</organism>
<comment type="caution">
    <text evidence="7">The sequence shown here is derived from an EMBL/GenBank/DDBJ whole genome shotgun (WGS) entry which is preliminary data.</text>
</comment>
<evidence type="ECO:0000313" key="7">
    <source>
        <dbReference type="EMBL" id="KAF4745919.1"/>
    </source>
</evidence>